<gene>
    <name evidence="1" type="ORF">V466_14090</name>
</gene>
<evidence type="ECO:0000313" key="1">
    <source>
        <dbReference type="EMBL" id="KDD68657.1"/>
    </source>
</evidence>
<name>A0A059L2X5_9PSED</name>
<dbReference type="AlphaFoldDB" id="A0A059L2X5"/>
<evidence type="ECO:0000313" key="2">
    <source>
        <dbReference type="Proteomes" id="UP000026739"/>
    </source>
</evidence>
<reference evidence="1 2" key="1">
    <citation type="submission" date="2013-12" db="EMBL/GenBank/DDBJ databases">
        <authorList>
            <person name="Formusa P.A."/>
            <person name="Habash M."/>
            <person name="Lee H."/>
            <person name="Trevors J.T."/>
        </authorList>
    </citation>
    <scope>NUCLEOTIDE SEQUENCE [LARGE SCALE GENOMIC DNA]</scope>
    <source>
        <strain evidence="1 2">PD30</strain>
    </source>
</reference>
<organism evidence="1 2">
    <name type="scientific">Pseudomonas mandelii PD30</name>
    <dbReference type="NCBI Taxonomy" id="1419583"/>
    <lineage>
        <taxon>Bacteria</taxon>
        <taxon>Pseudomonadati</taxon>
        <taxon>Pseudomonadota</taxon>
        <taxon>Gammaproteobacteria</taxon>
        <taxon>Pseudomonadales</taxon>
        <taxon>Pseudomonadaceae</taxon>
        <taxon>Pseudomonas</taxon>
    </lineage>
</organism>
<proteinExistence type="predicted"/>
<dbReference type="EMBL" id="AZQQ01000077">
    <property type="protein sequence ID" value="KDD68657.1"/>
    <property type="molecule type" value="Genomic_DNA"/>
</dbReference>
<sequence length="49" mass="5798">MAIIRKQGYRNRSTALDGNLKKTPTYLYDNTQKIGYSRPQERSYITEKE</sequence>
<accession>A0A059L2X5</accession>
<protein>
    <submittedName>
        <fullName evidence="1">Uncharacterized protein</fullName>
    </submittedName>
</protein>
<comment type="caution">
    <text evidence="1">The sequence shown here is derived from an EMBL/GenBank/DDBJ whole genome shotgun (WGS) entry which is preliminary data.</text>
</comment>
<dbReference type="Proteomes" id="UP000026739">
    <property type="component" value="Unassembled WGS sequence"/>
</dbReference>